<reference evidence="2" key="1">
    <citation type="submission" date="2022-10" db="EMBL/GenBank/DDBJ databases">
        <title>YIM 151497 complete genome.</title>
        <authorList>
            <person name="Chen X."/>
        </authorList>
    </citation>
    <scope>NUCLEOTIDE SEQUENCE</scope>
    <source>
        <strain evidence="2">YIM 151497</strain>
    </source>
</reference>
<feature type="transmembrane region" description="Helical" evidence="1">
    <location>
        <begin position="6"/>
        <end position="25"/>
    </location>
</feature>
<keyword evidence="1" id="KW-0812">Transmembrane</keyword>
<gene>
    <name evidence="2" type="ORF">OF122_03605</name>
</gene>
<evidence type="ECO:0000313" key="2">
    <source>
        <dbReference type="EMBL" id="UYQ72872.1"/>
    </source>
</evidence>
<accession>A0ABY6IQI1</accession>
<dbReference type="RefSeq" id="WP_264226474.1">
    <property type="nucleotide sequence ID" value="NZ_CP107716.1"/>
</dbReference>
<name>A0ABY6IQI1_9HYPH</name>
<organism evidence="2 3">
    <name type="scientific">Pelagibacterium flavum</name>
    <dbReference type="NCBI Taxonomy" id="2984530"/>
    <lineage>
        <taxon>Bacteria</taxon>
        <taxon>Pseudomonadati</taxon>
        <taxon>Pseudomonadota</taxon>
        <taxon>Alphaproteobacteria</taxon>
        <taxon>Hyphomicrobiales</taxon>
        <taxon>Devosiaceae</taxon>
        <taxon>Pelagibacterium</taxon>
    </lineage>
</organism>
<dbReference type="Proteomes" id="UP001163882">
    <property type="component" value="Chromosome"/>
</dbReference>
<keyword evidence="3" id="KW-1185">Reference proteome</keyword>
<sequence>MHILGITIAFVSTLAFFYGLFLGIFRRGQRGKGWLVVLASIFVMPIAAEWMSPLSEDGATDEGPENATAVEDAVLAMRADELPDETSAPISTDASLVVLERPSSLAAYCETLVRYDEIYQEAQQAFAGGDINEQIAWEREQEQLAADSLSEELGVEASKWMAYAWDKGWDHRCDALSRDWLQIEPDDIQAATRDDRNRVSDAVELNYIQRLDRDEGNFFFDQENFSAVRCRARGFGQWDIIGCNMVGAWGSSYSRSGAVYYVAARADGEPVIVPIDSQGEDHMVTSSLPDMNARQISLGKYVGPYPALPGLDWAEVKSFFDD</sequence>
<keyword evidence="1" id="KW-0472">Membrane</keyword>
<proteinExistence type="predicted"/>
<dbReference type="EMBL" id="CP107716">
    <property type="protein sequence ID" value="UYQ72872.1"/>
    <property type="molecule type" value="Genomic_DNA"/>
</dbReference>
<keyword evidence="1" id="KW-1133">Transmembrane helix</keyword>
<protein>
    <submittedName>
        <fullName evidence="2">Uncharacterized protein</fullName>
    </submittedName>
</protein>
<evidence type="ECO:0000256" key="1">
    <source>
        <dbReference type="SAM" id="Phobius"/>
    </source>
</evidence>
<feature type="transmembrane region" description="Helical" evidence="1">
    <location>
        <begin position="32"/>
        <end position="51"/>
    </location>
</feature>
<evidence type="ECO:0000313" key="3">
    <source>
        <dbReference type="Proteomes" id="UP001163882"/>
    </source>
</evidence>